<keyword evidence="9" id="KW-1185">Reference proteome</keyword>
<feature type="transmembrane region" description="Helical" evidence="6">
    <location>
        <begin position="364"/>
        <end position="384"/>
    </location>
</feature>
<dbReference type="InterPro" id="IPR050367">
    <property type="entry name" value="APC_superfamily"/>
</dbReference>
<keyword evidence="2 6" id="KW-0812">Transmembrane</keyword>
<feature type="transmembrane region" description="Helical" evidence="6">
    <location>
        <begin position="201"/>
        <end position="221"/>
    </location>
</feature>
<comment type="caution">
    <text evidence="8">The sequence shown here is derived from an EMBL/GenBank/DDBJ whole genome shotgun (WGS) entry which is preliminary data.</text>
</comment>
<keyword evidence="3 6" id="KW-1133">Transmembrane helix</keyword>
<evidence type="ECO:0000256" key="1">
    <source>
        <dbReference type="ARBA" id="ARBA00004141"/>
    </source>
</evidence>
<evidence type="ECO:0000256" key="3">
    <source>
        <dbReference type="ARBA" id="ARBA00022989"/>
    </source>
</evidence>
<feature type="region of interest" description="Disordered" evidence="5">
    <location>
        <begin position="1"/>
        <end position="21"/>
    </location>
</feature>
<evidence type="ECO:0000259" key="7">
    <source>
        <dbReference type="Pfam" id="PF00324"/>
    </source>
</evidence>
<dbReference type="PANTHER" id="PTHR42770:SF8">
    <property type="entry name" value="PUTRESCINE IMPORTER PUUP"/>
    <property type="match status" value="1"/>
</dbReference>
<name>A0ABP9K0L3_9SPHN</name>
<accession>A0ABP9K0L3</accession>
<keyword evidence="4 6" id="KW-0472">Membrane</keyword>
<feature type="transmembrane region" description="Helical" evidence="6">
    <location>
        <begin position="113"/>
        <end position="132"/>
    </location>
</feature>
<dbReference type="Proteomes" id="UP001500518">
    <property type="component" value="Unassembled WGS sequence"/>
</dbReference>
<dbReference type="InterPro" id="IPR004841">
    <property type="entry name" value="AA-permease/SLC12A_dom"/>
</dbReference>
<feature type="transmembrane region" description="Helical" evidence="6">
    <location>
        <begin position="284"/>
        <end position="306"/>
    </location>
</feature>
<feature type="compositionally biased region" description="Polar residues" evidence="5">
    <location>
        <begin position="7"/>
        <end position="21"/>
    </location>
</feature>
<dbReference type="Pfam" id="PF00324">
    <property type="entry name" value="AA_permease"/>
    <property type="match status" value="1"/>
</dbReference>
<sequence>MKHTGAKNLQDTETSVTENTGPRLNRVMGTFSLTMFGLAYLVPLTVFTTFGPVMQITEGHLPLAYIITTVAMLFTALSYAALVRKIPSAGSAFAFVSAAFGTRIGFATGWTLLLDYLLLPAINYLIIGIYLHAQFPDVPSGVFILGAIALVTLLNVIGVDVVRRASMVLVIGQIVFAVAFVAIVFLRPETTPVVDPFYSPGIEWAGLLAGAAILCLSFLGFDAVSTLSEEAREPERTVPRAILLTALLGGLIFIVLSYAGSLVIGDWRQIQSADTAGLEVMDPLGPVVSAAFIAAYLAGCVASAIASQASVSRILYAMGRERQLPRAWFGTLNERFQTPTRAILTVAVFSLIALVISLEAIASLISFGALFAFSMVNTSVPFIFRSALAQRTAYGLLRYLAFPLVGLLLTIWLWFSLSWMALVIGLLWLGAGLIISWTRKPSTAALAQ</sequence>
<dbReference type="Gene3D" id="1.20.1740.10">
    <property type="entry name" value="Amino acid/polyamine transporter I"/>
    <property type="match status" value="1"/>
</dbReference>
<feature type="domain" description="Amino acid permease/ SLC12A" evidence="7">
    <location>
        <begin position="33"/>
        <end position="429"/>
    </location>
</feature>
<feature type="transmembrane region" description="Helical" evidence="6">
    <location>
        <begin position="241"/>
        <end position="264"/>
    </location>
</feature>
<feature type="transmembrane region" description="Helical" evidence="6">
    <location>
        <begin position="63"/>
        <end position="82"/>
    </location>
</feature>
<reference evidence="9" key="1">
    <citation type="journal article" date="2019" name="Int. J. Syst. Evol. Microbiol.">
        <title>The Global Catalogue of Microorganisms (GCM) 10K type strain sequencing project: providing services to taxonomists for standard genome sequencing and annotation.</title>
        <authorList>
            <consortium name="The Broad Institute Genomics Platform"/>
            <consortium name="The Broad Institute Genome Sequencing Center for Infectious Disease"/>
            <person name="Wu L."/>
            <person name="Ma J."/>
        </authorList>
    </citation>
    <scope>NUCLEOTIDE SEQUENCE [LARGE SCALE GENOMIC DNA]</scope>
    <source>
        <strain evidence="9">JCM 18014</strain>
    </source>
</reference>
<feature type="transmembrane region" description="Helical" evidence="6">
    <location>
        <begin position="138"/>
        <end position="158"/>
    </location>
</feature>
<dbReference type="PANTHER" id="PTHR42770">
    <property type="entry name" value="AMINO ACID TRANSPORTER-RELATED"/>
    <property type="match status" value="1"/>
</dbReference>
<organism evidence="8 9">
    <name type="scientific">Erythrobacter westpacificensis</name>
    <dbReference type="NCBI Taxonomy" id="1055231"/>
    <lineage>
        <taxon>Bacteria</taxon>
        <taxon>Pseudomonadati</taxon>
        <taxon>Pseudomonadota</taxon>
        <taxon>Alphaproteobacteria</taxon>
        <taxon>Sphingomonadales</taxon>
        <taxon>Erythrobacteraceae</taxon>
        <taxon>Erythrobacter/Porphyrobacter group</taxon>
        <taxon>Erythrobacter</taxon>
    </lineage>
</organism>
<evidence type="ECO:0000256" key="6">
    <source>
        <dbReference type="SAM" id="Phobius"/>
    </source>
</evidence>
<feature type="transmembrane region" description="Helical" evidence="6">
    <location>
        <begin position="31"/>
        <end position="51"/>
    </location>
</feature>
<evidence type="ECO:0000256" key="2">
    <source>
        <dbReference type="ARBA" id="ARBA00022692"/>
    </source>
</evidence>
<protein>
    <submittedName>
        <fullName evidence="8">Amino acid permease</fullName>
    </submittedName>
</protein>
<feature type="transmembrane region" description="Helical" evidence="6">
    <location>
        <begin position="421"/>
        <end position="438"/>
    </location>
</feature>
<evidence type="ECO:0000313" key="8">
    <source>
        <dbReference type="EMBL" id="GAA5047877.1"/>
    </source>
</evidence>
<feature type="transmembrane region" description="Helical" evidence="6">
    <location>
        <begin position="396"/>
        <end position="415"/>
    </location>
</feature>
<dbReference type="PIRSF" id="PIRSF006060">
    <property type="entry name" value="AA_transporter"/>
    <property type="match status" value="1"/>
</dbReference>
<evidence type="ECO:0000256" key="5">
    <source>
        <dbReference type="SAM" id="MobiDB-lite"/>
    </source>
</evidence>
<evidence type="ECO:0000256" key="4">
    <source>
        <dbReference type="ARBA" id="ARBA00023136"/>
    </source>
</evidence>
<gene>
    <name evidence="8" type="ORF">GCM10023208_04600</name>
</gene>
<proteinExistence type="predicted"/>
<comment type="subcellular location">
    <subcellularLocation>
        <location evidence="1">Membrane</location>
        <topology evidence="1">Multi-pass membrane protein</topology>
    </subcellularLocation>
</comment>
<evidence type="ECO:0000313" key="9">
    <source>
        <dbReference type="Proteomes" id="UP001500518"/>
    </source>
</evidence>
<feature type="transmembrane region" description="Helical" evidence="6">
    <location>
        <begin position="342"/>
        <end position="358"/>
    </location>
</feature>
<feature type="transmembrane region" description="Helical" evidence="6">
    <location>
        <begin position="165"/>
        <end position="186"/>
    </location>
</feature>
<dbReference type="EMBL" id="BAABHV010000004">
    <property type="protein sequence ID" value="GAA5047877.1"/>
    <property type="molecule type" value="Genomic_DNA"/>
</dbReference>